<evidence type="ECO:0000313" key="1">
    <source>
        <dbReference type="EMBL" id="MCX7569448.1"/>
    </source>
</evidence>
<dbReference type="InterPro" id="IPR012505">
    <property type="entry name" value="YbbR"/>
</dbReference>
<comment type="caution">
    <text evidence="1">The sequence shown here is derived from an EMBL/GenBank/DDBJ whole genome shotgun (WGS) entry which is preliminary data.</text>
</comment>
<dbReference type="CDD" id="cd20206">
    <property type="entry name" value="YbbR"/>
    <property type="match status" value="1"/>
</dbReference>
<dbReference type="PANTHER" id="PTHR37804">
    <property type="entry name" value="CDAA REGULATORY PROTEIN CDAR"/>
    <property type="match status" value="1"/>
</dbReference>
<evidence type="ECO:0000313" key="2">
    <source>
        <dbReference type="Proteomes" id="UP001208017"/>
    </source>
</evidence>
<sequence length="405" mass="42615">MDRLLQNNTILKIVAALLALLLWMTVHSGQETNTAGNGSAGFAGSTQSLNDKAVTVLYDERLYSLVGEPKVNLTLQGPALDVLRAVATGGSIEVMADARRLGEGTHEVEVFTRGTPPGVEITRTTVAITLEKNANKEMAITLVTEGKPKEGLNVGDAVVNPKAVVISGPQSAVNDVVRVVATIDVDEAQENLQTSAPLIALNQAGKQVEGVHLSQERAEVNVPITRPSKSVPLQLQFKGDLAPGYAVESINQTGSVTVFGSAAALSSLSAYPVPVIDLTGLSQNTRLPLKLANIEGVTGVEPQEVEVEIKVVAASERTFAGVPVKVTGLSEGQSYTVLDSSDTVSVTVAGAPSLVEKLTAQDLHAYVDVTNQPAGRHQMRVQVNAPNFIKVLTVEPATVTLELKK</sequence>
<organism evidence="1 2">
    <name type="scientific">Tumebacillus lacus</name>
    <dbReference type="NCBI Taxonomy" id="2995335"/>
    <lineage>
        <taxon>Bacteria</taxon>
        <taxon>Bacillati</taxon>
        <taxon>Bacillota</taxon>
        <taxon>Bacilli</taxon>
        <taxon>Bacillales</taxon>
        <taxon>Alicyclobacillaceae</taxon>
        <taxon>Tumebacillus</taxon>
    </lineage>
</organism>
<name>A0ABT3WXP5_9BACL</name>
<gene>
    <name evidence="1" type="ORF">OS242_05700</name>
</gene>
<proteinExistence type="predicted"/>
<dbReference type="EMBL" id="JAPMLT010000002">
    <property type="protein sequence ID" value="MCX7569448.1"/>
    <property type="molecule type" value="Genomic_DNA"/>
</dbReference>
<dbReference type="Proteomes" id="UP001208017">
    <property type="component" value="Unassembled WGS sequence"/>
</dbReference>
<dbReference type="InterPro" id="IPR053154">
    <property type="entry name" value="c-di-AMP_regulator"/>
</dbReference>
<dbReference type="RefSeq" id="WP_267150690.1">
    <property type="nucleotide sequence ID" value="NZ_JAPMLT010000002.1"/>
</dbReference>
<dbReference type="Gene3D" id="2.170.120.40">
    <property type="entry name" value="YbbR-like domain"/>
    <property type="match status" value="2"/>
</dbReference>
<protein>
    <submittedName>
        <fullName evidence="1">CdaR family protein</fullName>
    </submittedName>
</protein>
<keyword evidence="2" id="KW-1185">Reference proteome</keyword>
<dbReference type="Pfam" id="PF07949">
    <property type="entry name" value="YbbR"/>
    <property type="match status" value="3"/>
</dbReference>
<accession>A0ABT3WXP5</accession>
<dbReference type="Gene3D" id="2.170.120.30">
    <property type="match status" value="2"/>
</dbReference>
<reference evidence="1 2" key="1">
    <citation type="submission" date="2022-11" db="EMBL/GenBank/DDBJ databases">
        <title>Study of microbial diversity in lake waters.</title>
        <authorList>
            <person name="Zhang J."/>
        </authorList>
    </citation>
    <scope>NUCLEOTIDE SEQUENCE [LARGE SCALE GENOMIC DNA]</scope>
    <source>
        <strain evidence="1 2">DT12</strain>
    </source>
</reference>
<dbReference type="PANTHER" id="PTHR37804:SF1">
    <property type="entry name" value="CDAA REGULATORY PROTEIN CDAR"/>
    <property type="match status" value="1"/>
</dbReference>